<evidence type="ECO:0000256" key="2">
    <source>
        <dbReference type="ARBA" id="ARBA00022738"/>
    </source>
</evidence>
<evidence type="ECO:0000313" key="4">
    <source>
        <dbReference type="Proteomes" id="UP000248272"/>
    </source>
</evidence>
<dbReference type="InterPro" id="IPR016024">
    <property type="entry name" value="ARM-type_fold"/>
</dbReference>
<dbReference type="Pfam" id="PF13646">
    <property type="entry name" value="HEAT_2"/>
    <property type="match status" value="2"/>
</dbReference>
<dbReference type="InterPro" id="IPR004155">
    <property type="entry name" value="PBS_lyase_HEAT"/>
</dbReference>
<dbReference type="PANTHER" id="PTHR12697:SF5">
    <property type="entry name" value="DEOXYHYPUSINE HYDROXYLASE"/>
    <property type="match status" value="1"/>
</dbReference>
<sequence length="1091" mass="123481">MDENAIESLVSELESVSWWSRENAQAKLGRLGLSAIGPIMTKLQDENEEIRNKFAGALSYISDFKALEILVDLTTHNLVSVRIAASQALANMGDERAITPLIVLLESNDWQIRNTAQESLGKLGLPAIMLLMEKLKDKNEETQNNDAYTLAYVNDLKAVEVLIELTKYNLASVRSAASKALGNIGDKRAIQPLIALLADADWQVYGNAQESLGKLGEPAIELLLVKLQDKDEKIRQRAATALANIGEIAVTPLSQLLQSSDWQVRESVVIALGGIKHDSAAQILLGVLNDTNYKVRLAAIKSLGRIGNETSVEGLLNILTRSLESTRKTAADELLKLHSEHAVNAVINALRHNNPQVQILIINAIEKYAREFNIEHEPFPSWFHIYKDTYNIRLSKSATTVVDILVSLSEEANLAVREVALSTLSVVYQLINKTRLSKRDDDRGTCYFMAPPSNLHFELPEEKKARWALEVAPSITLEKASESRYADLTFYNNVNDFKTKVSDGHVLRCGQWYQLEVAVRGTPVGLPSQETERRPIREPKQQESVTITITAEGDGFEIKEPVQTLLLPPMGDSTENAYFQVRPLHQSASDKDLASIRIRAYYKFNLLEVSVIQAEVVGKFDDSSQSKLGLKKPISFRQERLEREYLDFDEVQPKAMHIDIIKENERFLFNFAFYNNLAQKVEFTAPIYLPTPDLEDALLTIRETWYDIAMSKTFTERVEGDEEEFLDNIRKLAQAGRNLWVKLFQLDSDSSMHKVGKWLEDNPLQKGAIIQVSLADNATDFVFPWALIYDHKVPRKHYELPDTEGFWGLRYCIEQQFPNQNKGTDKPVQIQDKLRVAFMLWAQFRNADEQKVLMENWTGCNPDKLEITIPPITDADDCFALLDDCDAHILYFYTHGYTRNRQADIGVGENLQLFTNRYEKLQEDDPRHELWKFLYDSVKQDKFEPNRSWIELTYGRLYLDQLYDNIESKFSFKPLVFLNMCESAQITPSLSDSFIDFFIDRGARGVIGTECPMTVEFAHPFSEKFLGDLLAGETVGNALLNARSHFMKLKNPLGLAYTLFGSATTCFQPAILKPLTMPATTNVSTESSSDP</sequence>
<dbReference type="InterPro" id="IPR011989">
    <property type="entry name" value="ARM-like"/>
</dbReference>
<accession>A0A2Z6UPN6</accession>
<keyword evidence="2" id="KW-0605">Phycobilisome</keyword>
<dbReference type="RefSeq" id="WP_110579597.1">
    <property type="nucleotide sequence ID" value="NZ_BDSG01000067.1"/>
</dbReference>
<dbReference type="SMART" id="SM00567">
    <property type="entry name" value="EZ_HEAT"/>
    <property type="match status" value="8"/>
</dbReference>
<evidence type="ECO:0000256" key="1">
    <source>
        <dbReference type="ARBA" id="ARBA00022549"/>
    </source>
</evidence>
<organism evidence="3 4">
    <name type="scientific">Microcystis aeruginosa Sj</name>
    <dbReference type="NCBI Taxonomy" id="1979544"/>
    <lineage>
        <taxon>Bacteria</taxon>
        <taxon>Bacillati</taxon>
        <taxon>Cyanobacteriota</taxon>
        <taxon>Cyanophyceae</taxon>
        <taxon>Oscillatoriophycideae</taxon>
        <taxon>Chroococcales</taxon>
        <taxon>Microcystaceae</taxon>
        <taxon>Microcystis</taxon>
    </lineage>
</organism>
<name>A0A2Z6UPN6_MICAE</name>
<reference evidence="3 4" key="1">
    <citation type="journal article" date="2018" name="Front. Microbiol.">
        <title>Adaptation of the Freshwater Bloom-Forming Cyanobacterium Microcystis aeruginosa to Brackish Water Is Driven by Recent Horizontal Transfer of Sucrose Genes.</title>
        <authorList>
            <person name="Tanabe Y."/>
            <person name="Hodoki Y."/>
            <person name="Sano T."/>
            <person name="Tada K."/>
            <person name="Watanabe M.M."/>
        </authorList>
    </citation>
    <scope>NUCLEOTIDE SEQUENCE [LARGE SCALE GENOMIC DNA]</scope>
    <source>
        <strain evidence="3 4">Sj</strain>
    </source>
</reference>
<dbReference type="PANTHER" id="PTHR12697">
    <property type="entry name" value="PBS LYASE HEAT-LIKE PROTEIN"/>
    <property type="match status" value="1"/>
</dbReference>
<keyword evidence="1" id="KW-0042">Antenna complex</keyword>
<dbReference type="GO" id="GO:0030089">
    <property type="term" value="C:phycobilisome"/>
    <property type="evidence" value="ECO:0007669"/>
    <property type="project" value="UniProtKB-KW"/>
</dbReference>
<dbReference type="AlphaFoldDB" id="A0A2Z6UPN6"/>
<protein>
    <submittedName>
        <fullName evidence="3">Uncharacterized protein</fullName>
    </submittedName>
</protein>
<dbReference type="SUPFAM" id="SSF48371">
    <property type="entry name" value="ARM repeat"/>
    <property type="match status" value="1"/>
</dbReference>
<proteinExistence type="predicted"/>
<dbReference type="GO" id="GO:0016491">
    <property type="term" value="F:oxidoreductase activity"/>
    <property type="evidence" value="ECO:0007669"/>
    <property type="project" value="TreeGrafter"/>
</dbReference>
<dbReference type="Pfam" id="PF03130">
    <property type="entry name" value="HEAT_PBS"/>
    <property type="match status" value="1"/>
</dbReference>
<comment type="caution">
    <text evidence="3">The sequence shown here is derived from an EMBL/GenBank/DDBJ whole genome shotgun (WGS) entry which is preliminary data.</text>
</comment>
<evidence type="ECO:0000313" key="3">
    <source>
        <dbReference type="EMBL" id="GBL11262.1"/>
    </source>
</evidence>
<dbReference type="Proteomes" id="UP000248272">
    <property type="component" value="Unassembled WGS sequence"/>
</dbReference>
<dbReference type="Gene3D" id="1.25.10.10">
    <property type="entry name" value="Leucine-rich Repeat Variant"/>
    <property type="match status" value="3"/>
</dbReference>
<gene>
    <name evidence="3" type="ORF">MSj_02765</name>
</gene>
<dbReference type="EMBL" id="BDSG01000067">
    <property type="protein sequence ID" value="GBL11262.1"/>
    <property type="molecule type" value="Genomic_DNA"/>
</dbReference>